<dbReference type="Proteomes" id="UP000677228">
    <property type="component" value="Unassembled WGS sequence"/>
</dbReference>
<sequence>MKNIQLKYNRVGKTIFCSQCNRKFQSTGKFMKHIYAKHSQSIFGKATPELKPLPDRLTCSKKEQFKTVQHINNNKQMNNSVNSLFESFNCAEIFQVPTVNNTNLEAEHVQYAIKESNDHIETFSCWQCTREFQSADVRAGHFFRKRPTNFRSKILELSADLKKSFRCWQSIKQRFRSEKSFLSHFISKHITFILSTNTDPSSLLDSQLTLLQELIPSIDRSQYSERLELQCQVNEEEEKTDEFVSISKSPLSDYCHEGSDSTTTQSNSIFTAGITQHPSDLTSMFSCWQCSKKFKTDVDRLKHFIYCHFLSIVSISNIRSGYTDNSTDRILNGAAVSNTSITKQFRCSSCTQKFQSDQRFLFHFVDKHANFILSANTDPTDYLNTEIIKAKQQIIISSKHVESSSSNTTLMTNHICFESVSGQGQKQTTEHLIETSNAQPHLTTHVETFKSTTCPNDDFDEKNVEFSLTTNAQSFNSFSNQLTITKSQNDAADHEHSSSKIFSC</sequence>
<proteinExistence type="predicted"/>
<feature type="domain" description="C2H2-type" evidence="1">
    <location>
        <begin position="17"/>
        <end position="38"/>
    </location>
</feature>
<evidence type="ECO:0000313" key="3">
    <source>
        <dbReference type="EMBL" id="CAF4130324.1"/>
    </source>
</evidence>
<evidence type="ECO:0000259" key="1">
    <source>
        <dbReference type="PROSITE" id="PS00028"/>
    </source>
</evidence>
<accession>A0A8S2QSZ5</accession>
<evidence type="ECO:0000313" key="4">
    <source>
        <dbReference type="Proteomes" id="UP000682733"/>
    </source>
</evidence>
<feature type="domain" description="C2H2-type" evidence="1">
    <location>
        <begin position="347"/>
        <end position="368"/>
    </location>
</feature>
<dbReference type="SMART" id="SM00355">
    <property type="entry name" value="ZnF_C2H2"/>
    <property type="match status" value="4"/>
</dbReference>
<name>A0A8S2QSZ5_9BILA</name>
<dbReference type="PROSITE" id="PS00028">
    <property type="entry name" value="ZINC_FINGER_C2H2_1"/>
    <property type="match status" value="3"/>
</dbReference>
<dbReference type="Proteomes" id="UP000682733">
    <property type="component" value="Unassembled WGS sequence"/>
</dbReference>
<comment type="caution">
    <text evidence="3">The sequence shown here is derived from an EMBL/GenBank/DDBJ whole genome shotgun (WGS) entry which is preliminary data.</text>
</comment>
<dbReference type="EMBL" id="CAJOBA010042290">
    <property type="protein sequence ID" value="CAF4130324.1"/>
    <property type="molecule type" value="Genomic_DNA"/>
</dbReference>
<gene>
    <name evidence="2" type="ORF">OVA965_LOCUS29410</name>
    <name evidence="3" type="ORF">TMI583_LOCUS30182</name>
</gene>
<protein>
    <recommendedName>
        <fullName evidence="1">C2H2-type domain-containing protein</fullName>
    </recommendedName>
</protein>
<feature type="domain" description="C2H2-type" evidence="1">
    <location>
        <begin position="287"/>
        <end position="308"/>
    </location>
</feature>
<dbReference type="EMBL" id="CAJNOK010020685">
    <property type="protein sequence ID" value="CAF1320431.1"/>
    <property type="molecule type" value="Genomic_DNA"/>
</dbReference>
<reference evidence="3" key="1">
    <citation type="submission" date="2021-02" db="EMBL/GenBank/DDBJ databases">
        <authorList>
            <person name="Nowell W R."/>
        </authorList>
    </citation>
    <scope>NUCLEOTIDE SEQUENCE</scope>
</reference>
<dbReference type="AlphaFoldDB" id="A0A8S2QSZ5"/>
<evidence type="ECO:0000313" key="2">
    <source>
        <dbReference type="EMBL" id="CAF1320431.1"/>
    </source>
</evidence>
<dbReference type="InterPro" id="IPR013087">
    <property type="entry name" value="Znf_C2H2_type"/>
</dbReference>
<organism evidence="3 4">
    <name type="scientific">Didymodactylos carnosus</name>
    <dbReference type="NCBI Taxonomy" id="1234261"/>
    <lineage>
        <taxon>Eukaryota</taxon>
        <taxon>Metazoa</taxon>
        <taxon>Spiralia</taxon>
        <taxon>Gnathifera</taxon>
        <taxon>Rotifera</taxon>
        <taxon>Eurotatoria</taxon>
        <taxon>Bdelloidea</taxon>
        <taxon>Philodinida</taxon>
        <taxon>Philodinidae</taxon>
        <taxon>Didymodactylos</taxon>
    </lineage>
</organism>